<dbReference type="SUPFAM" id="SSF53901">
    <property type="entry name" value="Thiolase-like"/>
    <property type="match status" value="1"/>
</dbReference>
<dbReference type="PIRSF" id="PIRSF000451">
    <property type="entry name" value="PKS_III"/>
    <property type="match status" value="1"/>
</dbReference>
<sequence>MSFTIHGLGTAHPPDAVTGDVGLALARKMAGPDVRTSTWLGPIYANSGVNSRFQVLSTPVVRDVLNGTNCTGSPFVPTAANDGVGPTTGERMAIYAKEAGPLALRAAAAALGDSAFGPESITHLVTVSCTGFGAPGVDYALITGLGLKPTTQRTHIGYMGCHGALNGLRVANAFATADPDARVLVCAVEMCSLHYYFGNAADKLIANAIFADGAAAVVGRGEPTSPAPLLSGRGAGEVGSSSPWTLTASASCLIPDSASDMAWTVGDHGFEMTLSRRVPNLIAARLRPWLESWLSDNGLSVADVKSWAVHPGGPKILSAVEESLGLGPAALAPSRAVFADYGNMSSPTVLFILRRLRESNAPRPCVALGFGPGLVAEAALFV</sequence>
<feature type="domain" description="Chalcone/stilbene synthase N-terminal" evidence="4">
    <location>
        <begin position="85"/>
        <end position="218"/>
    </location>
</feature>
<organism evidence="6 7">
    <name type="scientific">Frigoriglobus tundricola</name>
    <dbReference type="NCBI Taxonomy" id="2774151"/>
    <lineage>
        <taxon>Bacteria</taxon>
        <taxon>Pseudomonadati</taxon>
        <taxon>Planctomycetota</taxon>
        <taxon>Planctomycetia</taxon>
        <taxon>Gemmatales</taxon>
        <taxon>Gemmataceae</taxon>
        <taxon>Frigoriglobus</taxon>
    </lineage>
</organism>
<dbReference type="Gene3D" id="3.40.47.10">
    <property type="match status" value="2"/>
</dbReference>
<evidence type="ECO:0000313" key="6">
    <source>
        <dbReference type="EMBL" id="QJW99826.1"/>
    </source>
</evidence>
<feature type="domain" description="Chalcone/stilbene synthase C-terminal" evidence="5">
    <location>
        <begin position="246"/>
        <end position="380"/>
    </location>
</feature>
<evidence type="ECO:0000256" key="1">
    <source>
        <dbReference type="ARBA" id="ARBA00005531"/>
    </source>
</evidence>
<proteinExistence type="inferred from homology"/>
<reference evidence="7" key="1">
    <citation type="submission" date="2020-05" db="EMBL/GenBank/DDBJ databases">
        <title>Frigoriglobus tundricola gen. nov., sp. nov., a psychrotolerant cellulolytic planctomycete of the family Gemmataceae with two divergent copies of 16S rRNA gene.</title>
        <authorList>
            <person name="Kulichevskaya I.S."/>
            <person name="Ivanova A.A."/>
            <person name="Naumoff D.G."/>
            <person name="Beletsky A.V."/>
            <person name="Rijpstra W.I.C."/>
            <person name="Sinninghe Damste J.S."/>
            <person name="Mardanov A.V."/>
            <person name="Ravin N.V."/>
            <person name="Dedysh S.N."/>
        </authorList>
    </citation>
    <scope>NUCLEOTIDE SEQUENCE [LARGE SCALE GENOMIC DNA]</scope>
    <source>
        <strain evidence="7">PL17</strain>
    </source>
</reference>
<dbReference type="CDD" id="cd00831">
    <property type="entry name" value="CHS_like"/>
    <property type="match status" value="1"/>
</dbReference>
<dbReference type="InterPro" id="IPR001099">
    <property type="entry name" value="Chalcone/stilbene_synt_N"/>
</dbReference>
<comment type="similarity">
    <text evidence="1">Belongs to the thiolase-like superfamily. Chalcone/stilbene synthases family.</text>
</comment>
<protein>
    <submittedName>
        <fullName evidence="6">Naringenin-chalcone synthase</fullName>
        <ecNumber evidence="6">2.3.1.74</ecNumber>
    </submittedName>
</protein>
<dbReference type="EMBL" id="CP053452">
    <property type="protein sequence ID" value="QJW99826.1"/>
    <property type="molecule type" value="Genomic_DNA"/>
</dbReference>
<evidence type="ECO:0000259" key="4">
    <source>
        <dbReference type="Pfam" id="PF00195"/>
    </source>
</evidence>
<dbReference type="InterPro" id="IPR011141">
    <property type="entry name" value="Polyketide_synthase_type-III"/>
</dbReference>
<keyword evidence="2 6" id="KW-0808">Transferase</keyword>
<evidence type="ECO:0000256" key="2">
    <source>
        <dbReference type="ARBA" id="ARBA00022679"/>
    </source>
</evidence>
<name>A0A6M5Z263_9BACT</name>
<dbReference type="RefSeq" id="WP_171474724.1">
    <property type="nucleotide sequence ID" value="NZ_CP053452.2"/>
</dbReference>
<dbReference type="GO" id="GO:0030639">
    <property type="term" value="P:polyketide biosynthetic process"/>
    <property type="evidence" value="ECO:0007669"/>
    <property type="project" value="TreeGrafter"/>
</dbReference>
<keyword evidence="7" id="KW-1185">Reference proteome</keyword>
<dbReference type="InterPro" id="IPR016039">
    <property type="entry name" value="Thiolase-like"/>
</dbReference>
<feature type="active site" description="Acyl-thioester intermediate" evidence="3">
    <location>
        <position position="161"/>
    </location>
</feature>
<dbReference type="PANTHER" id="PTHR11877:SF46">
    <property type="entry name" value="TYPE III POLYKETIDE SYNTHASE A"/>
    <property type="match status" value="1"/>
</dbReference>
<dbReference type="Proteomes" id="UP000503447">
    <property type="component" value="Chromosome"/>
</dbReference>
<dbReference type="EC" id="2.3.1.74" evidence="6"/>
<evidence type="ECO:0000256" key="3">
    <source>
        <dbReference type="PIRSR" id="PIRSR000451-1"/>
    </source>
</evidence>
<dbReference type="KEGG" id="ftj:FTUN_7449"/>
<evidence type="ECO:0000313" key="7">
    <source>
        <dbReference type="Proteomes" id="UP000503447"/>
    </source>
</evidence>
<dbReference type="Pfam" id="PF02797">
    <property type="entry name" value="Chal_sti_synt_C"/>
    <property type="match status" value="1"/>
</dbReference>
<dbReference type="AlphaFoldDB" id="A0A6M5Z263"/>
<dbReference type="Pfam" id="PF00195">
    <property type="entry name" value="Chal_sti_synt_N"/>
    <property type="match status" value="1"/>
</dbReference>
<gene>
    <name evidence="6" type="ORF">FTUN_7449</name>
</gene>
<dbReference type="PANTHER" id="PTHR11877">
    <property type="entry name" value="HYDROXYMETHYLGLUTARYL-COA SYNTHASE"/>
    <property type="match status" value="1"/>
</dbReference>
<dbReference type="InterPro" id="IPR012328">
    <property type="entry name" value="Chalcone/stilbene_synt_C"/>
</dbReference>
<keyword evidence="6" id="KW-0012">Acyltransferase</keyword>
<dbReference type="GO" id="GO:0016210">
    <property type="term" value="F:naringenin-chalcone synthase activity"/>
    <property type="evidence" value="ECO:0007669"/>
    <property type="project" value="UniProtKB-EC"/>
</dbReference>
<evidence type="ECO:0000259" key="5">
    <source>
        <dbReference type="Pfam" id="PF02797"/>
    </source>
</evidence>
<accession>A0A6M5Z263</accession>